<reference evidence="3 4" key="1">
    <citation type="submission" date="2020-11" db="EMBL/GenBank/DDBJ databases">
        <title>Treponema Peruensis nv. sp., first commensal Treponema isolated from human feces.</title>
        <authorList>
            <person name="Belkhou C."/>
            <person name="Raes J."/>
        </authorList>
    </citation>
    <scope>NUCLEOTIDE SEQUENCE [LARGE SCALE GENOMIC DNA]</scope>
    <source>
        <strain evidence="3 4">RCC2812</strain>
    </source>
</reference>
<keyword evidence="2" id="KW-1133">Transmembrane helix</keyword>
<feature type="region of interest" description="Disordered" evidence="1">
    <location>
        <begin position="65"/>
        <end position="99"/>
    </location>
</feature>
<evidence type="ECO:0008006" key="5">
    <source>
        <dbReference type="Google" id="ProtNLM"/>
    </source>
</evidence>
<organism evidence="3 4">
    <name type="scientific">Treponema peruense</name>
    <dbReference type="NCBI Taxonomy" id="2787628"/>
    <lineage>
        <taxon>Bacteria</taxon>
        <taxon>Pseudomonadati</taxon>
        <taxon>Spirochaetota</taxon>
        <taxon>Spirochaetia</taxon>
        <taxon>Spirochaetales</taxon>
        <taxon>Treponemataceae</taxon>
        <taxon>Treponema</taxon>
    </lineage>
</organism>
<evidence type="ECO:0000313" key="4">
    <source>
        <dbReference type="Proteomes" id="UP000595224"/>
    </source>
</evidence>
<accession>A0A7T3V4F0</accession>
<gene>
    <name evidence="3" type="ORF">IWA51_08905</name>
</gene>
<dbReference type="Proteomes" id="UP000595224">
    <property type="component" value="Chromosome"/>
</dbReference>
<feature type="compositionally biased region" description="Basic and acidic residues" evidence="1">
    <location>
        <begin position="67"/>
        <end position="99"/>
    </location>
</feature>
<keyword evidence="2" id="KW-0472">Membrane</keyword>
<dbReference type="EMBL" id="CP064936">
    <property type="protein sequence ID" value="QQA00386.1"/>
    <property type="molecule type" value="Genomic_DNA"/>
</dbReference>
<dbReference type="AlphaFoldDB" id="A0A7T3V4F0"/>
<evidence type="ECO:0000313" key="3">
    <source>
        <dbReference type="EMBL" id="QQA00386.1"/>
    </source>
</evidence>
<keyword evidence="2" id="KW-0812">Transmembrane</keyword>
<evidence type="ECO:0000256" key="2">
    <source>
        <dbReference type="SAM" id="Phobius"/>
    </source>
</evidence>
<evidence type="ECO:0000256" key="1">
    <source>
        <dbReference type="SAM" id="MobiDB-lite"/>
    </source>
</evidence>
<proteinExistence type="predicted"/>
<protein>
    <recommendedName>
        <fullName evidence="5">Lipopolysaccharide assembly protein A domain-containing protein</fullName>
    </recommendedName>
</protein>
<name>A0A7T3V4F0_9SPIR</name>
<dbReference type="KEGG" id="tper:IWA51_08905"/>
<dbReference type="RefSeq" id="WP_198442146.1">
    <property type="nucleotide sequence ID" value="NZ_CBCSHE010000001.1"/>
</dbReference>
<sequence>MPVKMIGILLLVVLVAVLTGFNIENTCTIWFFHNFSNIPVFAALLGAFLAGVIVTIPFTFMKSSCKSKKDSCDKKKEEIPETKIPAVKEEEPLSETKSE</sequence>
<feature type="transmembrane region" description="Helical" evidence="2">
    <location>
        <begin position="38"/>
        <end position="60"/>
    </location>
</feature>
<keyword evidence="4" id="KW-1185">Reference proteome</keyword>